<dbReference type="EMBL" id="JACKWY010000005">
    <property type="protein sequence ID" value="MBB6715091.1"/>
    <property type="molecule type" value="Genomic_DNA"/>
</dbReference>
<evidence type="ECO:0000313" key="9">
    <source>
        <dbReference type="Proteomes" id="UP000585258"/>
    </source>
</evidence>
<dbReference type="GO" id="GO:0000028">
    <property type="term" value="P:ribosomal small subunit assembly"/>
    <property type="evidence" value="ECO:0007669"/>
    <property type="project" value="TreeGrafter"/>
</dbReference>
<dbReference type="HAMAP" id="MF_01077">
    <property type="entry name" value="RimP"/>
    <property type="match status" value="1"/>
</dbReference>
<dbReference type="SUPFAM" id="SSF74942">
    <property type="entry name" value="YhbC-like, C-terminal domain"/>
    <property type="match status" value="1"/>
</dbReference>
<dbReference type="Pfam" id="PF17384">
    <property type="entry name" value="DUF150_C"/>
    <property type="match status" value="1"/>
</dbReference>
<organism evidence="7 8">
    <name type="scientific">Clostridium gasigenes</name>
    <dbReference type="NCBI Taxonomy" id="94869"/>
    <lineage>
        <taxon>Bacteria</taxon>
        <taxon>Bacillati</taxon>
        <taxon>Bacillota</taxon>
        <taxon>Clostridia</taxon>
        <taxon>Eubacteriales</taxon>
        <taxon>Clostridiaceae</taxon>
        <taxon>Clostridium</taxon>
    </lineage>
</organism>
<evidence type="ECO:0000259" key="5">
    <source>
        <dbReference type="Pfam" id="PF17384"/>
    </source>
</evidence>
<dbReference type="NCBIfam" id="NF000934">
    <property type="entry name" value="PRK00092.3-1"/>
    <property type="match status" value="1"/>
</dbReference>
<dbReference type="Proteomes" id="UP000585258">
    <property type="component" value="Unassembled WGS sequence"/>
</dbReference>
<dbReference type="RefSeq" id="WP_089967785.1">
    <property type="nucleotide sequence ID" value="NZ_FNJM01000003.1"/>
</dbReference>
<dbReference type="FunFam" id="3.30.300.70:FF:000001">
    <property type="entry name" value="Ribosome maturation factor RimP"/>
    <property type="match status" value="1"/>
</dbReference>
<keyword evidence="1 3" id="KW-0963">Cytoplasm</keyword>
<dbReference type="InterPro" id="IPR003728">
    <property type="entry name" value="Ribosome_maturation_RimP"/>
</dbReference>
<dbReference type="PANTHER" id="PTHR33867">
    <property type="entry name" value="RIBOSOME MATURATION FACTOR RIMP"/>
    <property type="match status" value="1"/>
</dbReference>
<feature type="domain" description="Ribosome maturation factor RimP N-terminal" evidence="4">
    <location>
        <begin position="13"/>
        <end position="84"/>
    </location>
</feature>
<evidence type="ECO:0000313" key="6">
    <source>
        <dbReference type="EMBL" id="MBB6715091.1"/>
    </source>
</evidence>
<dbReference type="GO" id="GO:0006412">
    <property type="term" value="P:translation"/>
    <property type="evidence" value="ECO:0007669"/>
    <property type="project" value="TreeGrafter"/>
</dbReference>
<feature type="domain" description="Ribosome maturation factor RimP C-terminal" evidence="5">
    <location>
        <begin position="88"/>
        <end position="136"/>
    </location>
</feature>
<dbReference type="EMBL" id="FNJM01000003">
    <property type="protein sequence ID" value="SDP25447.1"/>
    <property type="molecule type" value="Genomic_DNA"/>
</dbReference>
<evidence type="ECO:0000256" key="2">
    <source>
        <dbReference type="ARBA" id="ARBA00022517"/>
    </source>
</evidence>
<evidence type="ECO:0000256" key="1">
    <source>
        <dbReference type="ARBA" id="ARBA00022490"/>
    </source>
</evidence>
<dbReference type="Gene3D" id="2.30.30.180">
    <property type="entry name" value="Ribosome maturation factor RimP, C-terminal domain"/>
    <property type="match status" value="1"/>
</dbReference>
<comment type="function">
    <text evidence="3">Required for maturation of 30S ribosomal subunits.</text>
</comment>
<dbReference type="PANTHER" id="PTHR33867:SF1">
    <property type="entry name" value="RIBOSOME MATURATION FACTOR RIMP"/>
    <property type="match status" value="1"/>
</dbReference>
<name>A0A1H0R7I1_9CLOT</name>
<evidence type="ECO:0000259" key="4">
    <source>
        <dbReference type="Pfam" id="PF02576"/>
    </source>
</evidence>
<evidence type="ECO:0000256" key="3">
    <source>
        <dbReference type="HAMAP-Rule" id="MF_01077"/>
    </source>
</evidence>
<proteinExistence type="inferred from homology"/>
<accession>A0A1H0R7I1</accession>
<evidence type="ECO:0000313" key="8">
    <source>
        <dbReference type="Proteomes" id="UP000198597"/>
    </source>
</evidence>
<comment type="similarity">
    <text evidence="3">Belongs to the RimP family.</text>
</comment>
<dbReference type="Pfam" id="PF02576">
    <property type="entry name" value="RimP_N"/>
    <property type="match status" value="1"/>
</dbReference>
<comment type="subcellular location">
    <subcellularLocation>
        <location evidence="3">Cytoplasm</location>
    </subcellularLocation>
</comment>
<dbReference type="AlphaFoldDB" id="A0A1H0R7I1"/>
<keyword evidence="2 3" id="KW-0690">Ribosome biogenesis</keyword>
<dbReference type="SUPFAM" id="SSF75420">
    <property type="entry name" value="YhbC-like, N-terminal domain"/>
    <property type="match status" value="1"/>
</dbReference>
<dbReference type="CDD" id="cd01734">
    <property type="entry name" value="YlxS_C"/>
    <property type="match status" value="1"/>
</dbReference>
<reference evidence="6 9" key="2">
    <citation type="submission" date="2020-08" db="EMBL/GenBank/DDBJ databases">
        <title>Clostridia isolated from Swiss meat.</title>
        <authorList>
            <person name="Wambui J."/>
            <person name="Stevens M.J.A."/>
            <person name="Stephan R."/>
        </authorList>
    </citation>
    <scope>NUCLEOTIDE SEQUENCE [LARGE SCALE GENOMIC DNA]</scope>
    <source>
        <strain evidence="6 9">CM001</strain>
    </source>
</reference>
<gene>
    <name evidence="3 6" type="primary">rimP</name>
    <name evidence="6" type="ORF">H7E68_10170</name>
    <name evidence="7" type="ORF">SAMN04488529_10364</name>
</gene>
<reference evidence="7 8" key="1">
    <citation type="submission" date="2016-10" db="EMBL/GenBank/DDBJ databases">
        <authorList>
            <person name="de Groot N.N."/>
        </authorList>
    </citation>
    <scope>NUCLEOTIDE SEQUENCE [LARGE SCALE GENOMIC DNA]</scope>
    <source>
        <strain evidence="7 8">DSM 12272</strain>
    </source>
</reference>
<dbReference type="GO" id="GO:0005829">
    <property type="term" value="C:cytosol"/>
    <property type="evidence" value="ECO:0007669"/>
    <property type="project" value="TreeGrafter"/>
</dbReference>
<dbReference type="InterPro" id="IPR035956">
    <property type="entry name" value="RimP_N_sf"/>
</dbReference>
<dbReference type="Proteomes" id="UP000198597">
    <property type="component" value="Unassembled WGS sequence"/>
</dbReference>
<dbReference type="Gene3D" id="3.30.300.70">
    <property type="entry name" value="RimP-like superfamily, N-terminal"/>
    <property type="match status" value="1"/>
</dbReference>
<dbReference type="InterPro" id="IPR036847">
    <property type="entry name" value="RimP_C_sf"/>
</dbReference>
<keyword evidence="8" id="KW-1185">Reference proteome</keyword>
<dbReference type="InterPro" id="IPR028998">
    <property type="entry name" value="RimP_C"/>
</dbReference>
<dbReference type="OrthoDB" id="9805006at2"/>
<protein>
    <recommendedName>
        <fullName evidence="3">Ribosome maturation factor RimP</fullName>
    </recommendedName>
</protein>
<dbReference type="InterPro" id="IPR028989">
    <property type="entry name" value="RimP_N"/>
</dbReference>
<evidence type="ECO:0000313" key="7">
    <source>
        <dbReference type="EMBL" id="SDP25447.1"/>
    </source>
</evidence>
<sequence length="180" mass="20522">MRNDALIQKIDKIVRPIAHELNYEIYHIEYIKEDGEYYLRIYINNEEGIALSDCEKLSRAVSEIMDTEDPIEEAYFLEVSSPGLNRELFTEDHYKNSIGKEVLITFTTPLDEKTKVIGILKEVTEDFLIIEAKKEEIVESKTKAKARAKAEAEAGVKEEAAELVTVPKDKIKSANLEGEI</sequence>
<dbReference type="STRING" id="94869.SAMN04488529_10364"/>